<evidence type="ECO:0000313" key="14">
    <source>
        <dbReference type="Proteomes" id="UP001549110"/>
    </source>
</evidence>
<dbReference type="PANTHER" id="PTHR10277:SF9">
    <property type="entry name" value="2-ISOPROPYLMALATE SYNTHASE 1, CHLOROPLASTIC-RELATED"/>
    <property type="match status" value="1"/>
</dbReference>
<evidence type="ECO:0000256" key="4">
    <source>
        <dbReference type="ARBA" id="ARBA00018198"/>
    </source>
</evidence>
<evidence type="ECO:0000256" key="3">
    <source>
        <dbReference type="ARBA" id="ARBA00012973"/>
    </source>
</evidence>
<dbReference type="Proteomes" id="UP001549110">
    <property type="component" value="Unassembled WGS sequence"/>
</dbReference>
<comment type="pathway">
    <text evidence="1 11">Amino-acid biosynthesis; L-leucine biosynthesis; L-leucine from 3-methyl-2-oxobutanoate: step 1/4.</text>
</comment>
<evidence type="ECO:0000256" key="2">
    <source>
        <dbReference type="ARBA" id="ARBA00009396"/>
    </source>
</evidence>
<comment type="similarity">
    <text evidence="2 11">Belongs to the alpha-IPM synthase/homocitrate synthase family. LeuA type 1 subfamily.</text>
</comment>
<dbReference type="EC" id="2.3.3.13" evidence="3 11"/>
<keyword evidence="11" id="KW-0963">Cytoplasm</keyword>
<comment type="caution">
    <text evidence="13">The sequence shown here is derived from an EMBL/GenBank/DDBJ whole genome shotgun (WGS) entry which is preliminary data.</text>
</comment>
<keyword evidence="14" id="KW-1185">Reference proteome</keyword>
<keyword evidence="13" id="KW-0012">Acyltransferase</keyword>
<dbReference type="PANTHER" id="PTHR10277">
    <property type="entry name" value="HOMOCITRATE SYNTHASE-RELATED"/>
    <property type="match status" value="1"/>
</dbReference>
<dbReference type="SMART" id="SM00917">
    <property type="entry name" value="LeuA_dimer"/>
    <property type="match status" value="1"/>
</dbReference>
<evidence type="ECO:0000256" key="5">
    <source>
        <dbReference type="ARBA" id="ARBA00022430"/>
    </source>
</evidence>
<evidence type="ECO:0000256" key="6">
    <source>
        <dbReference type="ARBA" id="ARBA00022605"/>
    </source>
</evidence>
<evidence type="ECO:0000256" key="11">
    <source>
        <dbReference type="HAMAP-Rule" id="MF_01025"/>
    </source>
</evidence>
<dbReference type="SUPFAM" id="SSF51569">
    <property type="entry name" value="Aldolase"/>
    <property type="match status" value="1"/>
</dbReference>
<dbReference type="PROSITE" id="PS50991">
    <property type="entry name" value="PYR_CT"/>
    <property type="match status" value="1"/>
</dbReference>
<dbReference type="PROSITE" id="PS00816">
    <property type="entry name" value="AIPM_HOMOCIT_SYNTH_2"/>
    <property type="match status" value="1"/>
</dbReference>
<dbReference type="HAMAP" id="MF_01025">
    <property type="entry name" value="LeuA_type1"/>
    <property type="match status" value="1"/>
</dbReference>
<evidence type="ECO:0000256" key="10">
    <source>
        <dbReference type="ARBA" id="ARBA00023304"/>
    </source>
</evidence>
<proteinExistence type="inferred from homology"/>
<dbReference type="InterPro" id="IPR036230">
    <property type="entry name" value="LeuA_allosteric_dom_sf"/>
</dbReference>
<evidence type="ECO:0000256" key="1">
    <source>
        <dbReference type="ARBA" id="ARBA00004689"/>
    </source>
</evidence>
<evidence type="ECO:0000256" key="7">
    <source>
        <dbReference type="ARBA" id="ARBA00022679"/>
    </source>
</evidence>
<dbReference type="SUPFAM" id="SSF110921">
    <property type="entry name" value="2-isopropylmalate synthase LeuA, allosteric (dimerisation) domain"/>
    <property type="match status" value="1"/>
</dbReference>
<dbReference type="Pfam" id="PF08502">
    <property type="entry name" value="LeuA_dimer"/>
    <property type="match status" value="1"/>
</dbReference>
<dbReference type="NCBIfam" id="NF002086">
    <property type="entry name" value="PRK00915.1-3"/>
    <property type="match status" value="1"/>
</dbReference>
<dbReference type="NCBIfam" id="NF002087">
    <property type="entry name" value="PRK00915.1-4"/>
    <property type="match status" value="1"/>
</dbReference>
<dbReference type="RefSeq" id="WP_331932169.1">
    <property type="nucleotide sequence ID" value="NZ_JBEPLU010000001.1"/>
</dbReference>
<keyword evidence="9 11" id="KW-0464">Manganese</keyword>
<dbReference type="Pfam" id="PF22617">
    <property type="entry name" value="HCS_D2"/>
    <property type="match status" value="1"/>
</dbReference>
<protein>
    <recommendedName>
        <fullName evidence="4 11">2-isopropylmalate synthase</fullName>
        <ecNumber evidence="3 11">2.3.3.13</ecNumber>
    </recommendedName>
    <alternativeName>
        <fullName evidence="11">Alpha-IPM synthase</fullName>
    </alternativeName>
    <alternativeName>
        <fullName evidence="11">Alpha-isopropylmalate synthase</fullName>
    </alternativeName>
</protein>
<gene>
    <name evidence="11" type="primary">leuA</name>
    <name evidence="13" type="ORF">ABID41_000225</name>
</gene>
<evidence type="ECO:0000313" key="13">
    <source>
        <dbReference type="EMBL" id="MET3525130.1"/>
    </source>
</evidence>
<name>A0ABV2EDM5_9CAUL</name>
<dbReference type="InterPro" id="IPR005671">
    <property type="entry name" value="LeuA_bact_synth"/>
</dbReference>
<keyword evidence="8 11" id="KW-0479">Metal-binding</keyword>
<dbReference type="Gene3D" id="3.30.160.270">
    <property type="match status" value="1"/>
</dbReference>
<evidence type="ECO:0000256" key="9">
    <source>
        <dbReference type="ARBA" id="ARBA00023211"/>
    </source>
</evidence>
<evidence type="ECO:0000256" key="8">
    <source>
        <dbReference type="ARBA" id="ARBA00022723"/>
    </source>
</evidence>
<feature type="binding site" evidence="11">
    <location>
        <position position="249"/>
    </location>
    <ligand>
        <name>Mn(2+)</name>
        <dbReference type="ChEBI" id="CHEBI:29035"/>
    </ligand>
</feature>
<dbReference type="InterPro" id="IPR002034">
    <property type="entry name" value="AIPM/Hcit_synth_CS"/>
</dbReference>
<keyword evidence="6 11" id="KW-0028">Amino-acid biosynthesis</keyword>
<dbReference type="InterPro" id="IPR013709">
    <property type="entry name" value="2-isopropylmalate_synth_dimer"/>
</dbReference>
<sequence>MTTVSAAAARDSRDRVIVFDTTMRDGEQSPGASMSLDEKLELAKILEDMRVDVIEAGFPIASNGDFEAVRAIAEIVTESTICGLARAAPADIERCAEAIRPAKRGRIHTFISTSPVHMKWKLQMEPEKVLDMVTRSVSHARNLCDDVEWSAEDATRTERDFLRRCVEAAIRAGATTINIPDTVGYTYPSEYADIFRDLIENVPGADKVIFSTHCHNDLGLAVANSLSGVQGGARQVEVAVNGIGERAGNAALEEVVMALRVRGDRLPFHTGVDATHITRASRYVSAITGFPVQFNKAIVGKNAFAHESGIHQDGMLKNAETYEIMRPDDVGQGSTNLVMGKHSGRHAFREKLKELGYDLGQNALNEAFQRFKDLADKKKHVFDDDLIALVDDALASSADRIQVKHLRVIAGTDGPQEADLTVTVDGEERSAKATGDGPVDAVFNAIHEVVPHTAILRLFQVHAVTEGTDAQAQVSVRLEEDGRIATGQAADTDTLTASAKAYVNALNNLFARKEKSAPDAIASGF</sequence>
<dbReference type="InterPro" id="IPR013785">
    <property type="entry name" value="Aldolase_TIM"/>
</dbReference>
<dbReference type="Gene3D" id="3.20.20.70">
    <property type="entry name" value="Aldolase class I"/>
    <property type="match status" value="1"/>
</dbReference>
<dbReference type="Pfam" id="PF00682">
    <property type="entry name" value="HMGL-like"/>
    <property type="match status" value="1"/>
</dbReference>
<feature type="region of interest" description="Regulatory domain" evidence="11">
    <location>
        <begin position="402"/>
        <end position="525"/>
    </location>
</feature>
<keyword evidence="7 11" id="KW-0808">Transferase</keyword>
<feature type="binding site" evidence="11">
    <location>
        <position position="213"/>
    </location>
    <ligand>
        <name>Mn(2+)</name>
        <dbReference type="ChEBI" id="CHEBI:29035"/>
    </ligand>
</feature>
<comment type="cofactor">
    <cofactor evidence="11">
        <name>Mn(2+)</name>
        <dbReference type="ChEBI" id="CHEBI:29035"/>
    </cofactor>
</comment>
<comment type="function">
    <text evidence="11">Catalyzes the condensation of the acetyl group of acetyl-CoA with 3-methyl-2-oxobutanoate (2-ketoisovalerate) to form 3-carboxy-3-hydroxy-4-methylpentanoate (2-isopropylmalate).</text>
</comment>
<keyword evidence="10 11" id="KW-0100">Branched-chain amino acid biosynthesis</keyword>
<keyword evidence="5 11" id="KW-0432">Leucine biosynthesis</keyword>
<feature type="binding site" evidence="11">
    <location>
        <position position="215"/>
    </location>
    <ligand>
        <name>Mn(2+)</name>
        <dbReference type="ChEBI" id="CHEBI:29035"/>
    </ligand>
</feature>
<dbReference type="GO" id="GO:0003852">
    <property type="term" value="F:2-isopropylmalate synthase activity"/>
    <property type="evidence" value="ECO:0007669"/>
    <property type="project" value="UniProtKB-EC"/>
</dbReference>
<dbReference type="CDD" id="cd07940">
    <property type="entry name" value="DRE_TIM_IPMS"/>
    <property type="match status" value="1"/>
</dbReference>
<organism evidence="13 14">
    <name type="scientific">Phenylobacterium koreense</name>
    <dbReference type="NCBI Taxonomy" id="266125"/>
    <lineage>
        <taxon>Bacteria</taxon>
        <taxon>Pseudomonadati</taxon>
        <taxon>Pseudomonadota</taxon>
        <taxon>Alphaproteobacteria</taxon>
        <taxon>Caulobacterales</taxon>
        <taxon>Caulobacteraceae</taxon>
        <taxon>Phenylobacterium</taxon>
    </lineage>
</organism>
<comment type="subunit">
    <text evidence="11">Homodimer.</text>
</comment>
<dbReference type="InterPro" id="IPR054691">
    <property type="entry name" value="LeuA/HCS_post-cat"/>
</dbReference>
<accession>A0ABV2EDM5</accession>
<dbReference type="EMBL" id="JBEPLU010000001">
    <property type="protein sequence ID" value="MET3525130.1"/>
    <property type="molecule type" value="Genomic_DNA"/>
</dbReference>
<evidence type="ECO:0000259" key="12">
    <source>
        <dbReference type="PROSITE" id="PS50991"/>
    </source>
</evidence>
<comment type="catalytic activity">
    <reaction evidence="11">
        <text>3-methyl-2-oxobutanoate + acetyl-CoA + H2O = (2S)-2-isopropylmalate + CoA + H(+)</text>
        <dbReference type="Rhea" id="RHEA:21524"/>
        <dbReference type="ChEBI" id="CHEBI:1178"/>
        <dbReference type="ChEBI" id="CHEBI:11851"/>
        <dbReference type="ChEBI" id="CHEBI:15377"/>
        <dbReference type="ChEBI" id="CHEBI:15378"/>
        <dbReference type="ChEBI" id="CHEBI:57287"/>
        <dbReference type="ChEBI" id="CHEBI:57288"/>
        <dbReference type="EC" id="2.3.3.13"/>
    </reaction>
</comment>
<reference evidence="13 14" key="1">
    <citation type="submission" date="2024-06" db="EMBL/GenBank/DDBJ databases">
        <title>Genomic Encyclopedia of Type Strains, Phase IV (KMG-IV): sequencing the most valuable type-strain genomes for metagenomic binning, comparative biology and taxonomic classification.</title>
        <authorList>
            <person name="Goeker M."/>
        </authorList>
    </citation>
    <scope>NUCLEOTIDE SEQUENCE [LARGE SCALE GENOMIC DNA]</scope>
    <source>
        <strain evidence="13 14">DSM 17809</strain>
    </source>
</reference>
<dbReference type="NCBIfam" id="TIGR00973">
    <property type="entry name" value="leuA_bact"/>
    <property type="match status" value="1"/>
</dbReference>
<feature type="binding site" evidence="11">
    <location>
        <position position="25"/>
    </location>
    <ligand>
        <name>Mn(2+)</name>
        <dbReference type="ChEBI" id="CHEBI:29035"/>
    </ligand>
</feature>
<dbReference type="InterPro" id="IPR000891">
    <property type="entry name" value="PYR_CT"/>
</dbReference>
<dbReference type="InterPro" id="IPR050073">
    <property type="entry name" value="2-IPM_HCS-like"/>
</dbReference>
<dbReference type="Gene3D" id="1.10.238.260">
    <property type="match status" value="1"/>
</dbReference>
<feature type="domain" description="Pyruvate carboxyltransferase" evidence="12">
    <location>
        <begin position="16"/>
        <end position="278"/>
    </location>
</feature>